<dbReference type="AlphaFoldDB" id="A0ABD3TUP4"/>
<accession>A0ABD3TUP4</accession>
<dbReference type="Proteomes" id="UP001634393">
    <property type="component" value="Unassembled WGS sequence"/>
</dbReference>
<sequence>MPTFYFYFLYHTICRKFNITLISAHNLPNVRTVFDNRVEARVTIGGEKKTEKKTPADKQNGLDPAWNYMISYTIGESGVIDHDLSVAVRLYTKRTLGDKFIGEVSMSVKELFESASAGNATLALPVKKGEEELTSAVLNISFSFGERVSIEKHASWKKVLSVGANIFLKVFVEATLGVVIEIPVYVDDDIIDL</sequence>
<evidence type="ECO:0000313" key="2">
    <source>
        <dbReference type="EMBL" id="KAL3839980.1"/>
    </source>
</evidence>
<proteinExistence type="predicted"/>
<dbReference type="PANTHER" id="PTHR32246">
    <property type="entry name" value="INGRESSION PROTEIN FIC1"/>
    <property type="match status" value="1"/>
</dbReference>
<feature type="domain" description="C2" evidence="1">
    <location>
        <begin position="1"/>
        <end position="122"/>
    </location>
</feature>
<protein>
    <recommendedName>
        <fullName evidence="1">C2 domain-containing protein</fullName>
    </recommendedName>
</protein>
<keyword evidence="3" id="KW-1185">Reference proteome</keyword>
<evidence type="ECO:0000313" key="3">
    <source>
        <dbReference type="Proteomes" id="UP001634393"/>
    </source>
</evidence>
<dbReference type="SUPFAM" id="SSF49562">
    <property type="entry name" value="C2 domain (Calcium/lipid-binding domain, CaLB)"/>
    <property type="match status" value="1"/>
</dbReference>
<dbReference type="Gene3D" id="2.60.40.150">
    <property type="entry name" value="C2 domain"/>
    <property type="match status" value="1"/>
</dbReference>
<reference evidence="2 3" key="1">
    <citation type="submission" date="2024-12" db="EMBL/GenBank/DDBJ databases">
        <title>The unique morphological basis and parallel evolutionary history of personate flowers in Penstemon.</title>
        <authorList>
            <person name="Depatie T.H."/>
            <person name="Wessinger C.A."/>
        </authorList>
    </citation>
    <scope>NUCLEOTIDE SEQUENCE [LARGE SCALE GENOMIC DNA]</scope>
    <source>
        <strain evidence="2">WTNN_2</strain>
        <tissue evidence="2">Leaf</tissue>
    </source>
</reference>
<dbReference type="EMBL" id="JBJXBP010000003">
    <property type="protein sequence ID" value="KAL3839980.1"/>
    <property type="molecule type" value="Genomic_DNA"/>
</dbReference>
<gene>
    <name evidence="2" type="ORF">ACJIZ3_024571</name>
</gene>
<dbReference type="PROSITE" id="PS50004">
    <property type="entry name" value="C2"/>
    <property type="match status" value="1"/>
</dbReference>
<organism evidence="2 3">
    <name type="scientific">Penstemon smallii</name>
    <dbReference type="NCBI Taxonomy" id="265156"/>
    <lineage>
        <taxon>Eukaryota</taxon>
        <taxon>Viridiplantae</taxon>
        <taxon>Streptophyta</taxon>
        <taxon>Embryophyta</taxon>
        <taxon>Tracheophyta</taxon>
        <taxon>Spermatophyta</taxon>
        <taxon>Magnoliopsida</taxon>
        <taxon>eudicotyledons</taxon>
        <taxon>Gunneridae</taxon>
        <taxon>Pentapetalae</taxon>
        <taxon>asterids</taxon>
        <taxon>lamiids</taxon>
        <taxon>Lamiales</taxon>
        <taxon>Plantaginaceae</taxon>
        <taxon>Cheloneae</taxon>
        <taxon>Penstemon</taxon>
    </lineage>
</organism>
<dbReference type="InterPro" id="IPR000008">
    <property type="entry name" value="C2_dom"/>
</dbReference>
<comment type="caution">
    <text evidence="2">The sequence shown here is derived from an EMBL/GenBank/DDBJ whole genome shotgun (WGS) entry which is preliminary data.</text>
</comment>
<dbReference type="InterPro" id="IPR035892">
    <property type="entry name" value="C2_domain_sf"/>
</dbReference>
<dbReference type="PANTHER" id="PTHR32246:SF22">
    <property type="entry name" value="C2 DOMAIN-CONTAINING PROTEIN"/>
    <property type="match status" value="1"/>
</dbReference>
<name>A0ABD3TUP4_9LAMI</name>
<evidence type="ECO:0000259" key="1">
    <source>
        <dbReference type="PROSITE" id="PS50004"/>
    </source>
</evidence>
<dbReference type="Pfam" id="PF00168">
    <property type="entry name" value="C2"/>
    <property type="match status" value="1"/>
</dbReference>
<dbReference type="SMART" id="SM00239">
    <property type="entry name" value="C2"/>
    <property type="match status" value="1"/>
</dbReference>